<dbReference type="Pfam" id="PF08615">
    <property type="entry name" value="RNase_H2_suC"/>
    <property type="match status" value="1"/>
</dbReference>
<feature type="region of interest" description="Disordered" evidence="1">
    <location>
        <begin position="1"/>
        <end position="24"/>
    </location>
</feature>
<dbReference type="GO" id="GO:0032299">
    <property type="term" value="C:ribonuclease H2 complex"/>
    <property type="evidence" value="ECO:0007669"/>
    <property type="project" value="InterPro"/>
</dbReference>
<accession>A0A9W9HXG5</accession>
<dbReference type="Gene3D" id="2.40.128.680">
    <property type="match status" value="1"/>
</dbReference>
<comment type="caution">
    <text evidence="2">The sequence shown here is derived from an EMBL/GenBank/DDBJ whole genome shotgun (WGS) entry which is preliminary data.</text>
</comment>
<reference evidence="2" key="2">
    <citation type="journal article" date="2023" name="IMA Fungus">
        <title>Comparative genomic study of the Penicillium genus elucidates a diverse pangenome and 15 lateral gene transfer events.</title>
        <authorList>
            <person name="Petersen C."/>
            <person name="Sorensen T."/>
            <person name="Nielsen M.R."/>
            <person name="Sondergaard T.E."/>
            <person name="Sorensen J.L."/>
            <person name="Fitzpatrick D.A."/>
            <person name="Frisvad J.C."/>
            <person name="Nielsen K.L."/>
        </authorList>
    </citation>
    <scope>NUCLEOTIDE SEQUENCE</scope>
    <source>
        <strain evidence="2">IBT 26290</strain>
    </source>
</reference>
<dbReference type="AlphaFoldDB" id="A0A9W9HXG5"/>
<dbReference type="OrthoDB" id="6222486at2759"/>
<sequence length="165" mass="18434">MPDMYTFQAGSKPISQLESTESTPKFTPNILPCRIHHDGPIVSTERFWIPKTDEKDNKQTAHFRGRRLRGQRVAIPEGYQGIVATPTDRVLPASQRPDNGTTEDGETESEDPVKVLEVQGTFDDIMVWGHEILPAADDTFVKGVEEWVRFAETMHMTAAPAVNGN</sequence>
<proteinExistence type="predicted"/>
<dbReference type="GeneID" id="81429037"/>
<dbReference type="EMBL" id="JAPQKN010000004">
    <property type="protein sequence ID" value="KAJ5160733.1"/>
    <property type="molecule type" value="Genomic_DNA"/>
</dbReference>
<name>A0A9W9HXG5_9EURO</name>
<evidence type="ECO:0000313" key="2">
    <source>
        <dbReference type="EMBL" id="KAJ5160733.1"/>
    </source>
</evidence>
<gene>
    <name evidence="2" type="ORF">N7482_007737</name>
</gene>
<dbReference type="Proteomes" id="UP001149163">
    <property type="component" value="Unassembled WGS sequence"/>
</dbReference>
<dbReference type="PANTHER" id="PTHR47204">
    <property type="entry name" value="OS02G0168900 PROTEIN"/>
    <property type="match status" value="1"/>
</dbReference>
<dbReference type="InterPro" id="IPR013924">
    <property type="entry name" value="RNase_H2_suC"/>
</dbReference>
<dbReference type="GO" id="GO:0006401">
    <property type="term" value="P:RNA catabolic process"/>
    <property type="evidence" value="ECO:0007669"/>
    <property type="project" value="InterPro"/>
</dbReference>
<organism evidence="2 3">
    <name type="scientific">Penicillium canariense</name>
    <dbReference type="NCBI Taxonomy" id="189055"/>
    <lineage>
        <taxon>Eukaryota</taxon>
        <taxon>Fungi</taxon>
        <taxon>Dikarya</taxon>
        <taxon>Ascomycota</taxon>
        <taxon>Pezizomycotina</taxon>
        <taxon>Eurotiomycetes</taxon>
        <taxon>Eurotiomycetidae</taxon>
        <taxon>Eurotiales</taxon>
        <taxon>Aspergillaceae</taxon>
        <taxon>Penicillium</taxon>
    </lineage>
</organism>
<keyword evidence="3" id="KW-1185">Reference proteome</keyword>
<feature type="compositionally biased region" description="Polar residues" evidence="1">
    <location>
        <begin position="13"/>
        <end position="24"/>
    </location>
</feature>
<dbReference type="PANTHER" id="PTHR47204:SF1">
    <property type="entry name" value="RIBONUCLEASE H2 SUBUNIT C"/>
    <property type="match status" value="1"/>
</dbReference>
<evidence type="ECO:0000256" key="1">
    <source>
        <dbReference type="SAM" id="MobiDB-lite"/>
    </source>
</evidence>
<dbReference type="RefSeq" id="XP_056542290.1">
    <property type="nucleotide sequence ID" value="XM_056689861.1"/>
</dbReference>
<feature type="region of interest" description="Disordered" evidence="1">
    <location>
        <begin position="77"/>
        <end position="111"/>
    </location>
</feature>
<dbReference type="CDD" id="cd09271">
    <property type="entry name" value="RNase_H2-C"/>
    <property type="match status" value="1"/>
</dbReference>
<protein>
    <submittedName>
        <fullName evidence="2">Ribonuclease H2 subunit C</fullName>
    </submittedName>
</protein>
<feature type="compositionally biased region" description="Acidic residues" evidence="1">
    <location>
        <begin position="101"/>
        <end position="110"/>
    </location>
</feature>
<evidence type="ECO:0000313" key="3">
    <source>
        <dbReference type="Proteomes" id="UP001149163"/>
    </source>
</evidence>
<reference evidence="2" key="1">
    <citation type="submission" date="2022-11" db="EMBL/GenBank/DDBJ databases">
        <authorList>
            <person name="Petersen C."/>
        </authorList>
    </citation>
    <scope>NUCLEOTIDE SEQUENCE</scope>
    <source>
        <strain evidence="2">IBT 26290</strain>
    </source>
</reference>